<dbReference type="EMBL" id="RIBS01000002">
    <property type="protein sequence ID" value="RNF85080.1"/>
    <property type="molecule type" value="Genomic_DNA"/>
</dbReference>
<dbReference type="Gene3D" id="3.30.70.270">
    <property type="match status" value="1"/>
</dbReference>
<accession>A0A3M8T1U1</accession>
<evidence type="ECO:0000259" key="1">
    <source>
        <dbReference type="PROSITE" id="PS50887"/>
    </source>
</evidence>
<dbReference type="Pfam" id="PF00990">
    <property type="entry name" value="GGDEF"/>
    <property type="match status" value="1"/>
</dbReference>
<dbReference type="InterPro" id="IPR029787">
    <property type="entry name" value="Nucleotide_cyclase"/>
</dbReference>
<sequence length="89" mass="9965">MPTASADRAERLAAITWGGDEFMVLLCNDATRPTASLAERIAEVAPRDSPCGLSLGWATRKNNETLEQTMARADERLYEERRRRRNDAA</sequence>
<dbReference type="InterPro" id="IPR043128">
    <property type="entry name" value="Rev_trsase/Diguanyl_cyclase"/>
</dbReference>
<protein>
    <submittedName>
        <fullName evidence="2">Diguanylate cyclase</fullName>
    </submittedName>
</protein>
<evidence type="ECO:0000313" key="3">
    <source>
        <dbReference type="Proteomes" id="UP000267049"/>
    </source>
</evidence>
<keyword evidence="3" id="KW-1185">Reference proteome</keyword>
<dbReference type="RefSeq" id="WP_123086867.1">
    <property type="nucleotide sequence ID" value="NZ_RIBS01000002.1"/>
</dbReference>
<reference evidence="2 3" key="1">
    <citation type="submission" date="2018-11" db="EMBL/GenBank/DDBJ databases">
        <title>Lysobacter cryohumiis sp. nov., isolated from soil in the Tianshan Mountains, Xinjiang, China.</title>
        <authorList>
            <person name="Luo Y."/>
            <person name="Sheng H."/>
        </authorList>
    </citation>
    <scope>NUCLEOTIDE SEQUENCE [LARGE SCALE GENOMIC DNA]</scope>
    <source>
        <strain evidence="2 3">ZS60</strain>
    </source>
</reference>
<proteinExistence type="predicted"/>
<name>A0A3M8T1U1_9GAMM</name>
<dbReference type="InterPro" id="IPR000160">
    <property type="entry name" value="GGDEF_dom"/>
</dbReference>
<evidence type="ECO:0000313" key="2">
    <source>
        <dbReference type="EMBL" id="RNF85080.1"/>
    </source>
</evidence>
<organism evidence="2 3">
    <name type="scientific">Montanilutibacter psychrotolerans</name>
    <dbReference type="NCBI Taxonomy" id="1327343"/>
    <lineage>
        <taxon>Bacteria</taxon>
        <taxon>Pseudomonadati</taxon>
        <taxon>Pseudomonadota</taxon>
        <taxon>Gammaproteobacteria</taxon>
        <taxon>Lysobacterales</taxon>
        <taxon>Lysobacteraceae</taxon>
        <taxon>Montanilutibacter</taxon>
    </lineage>
</organism>
<feature type="domain" description="GGDEF" evidence="1">
    <location>
        <begin position="1"/>
        <end position="89"/>
    </location>
</feature>
<comment type="caution">
    <text evidence="2">The sequence shown here is derived from an EMBL/GenBank/DDBJ whole genome shotgun (WGS) entry which is preliminary data.</text>
</comment>
<dbReference type="AlphaFoldDB" id="A0A3M8T1U1"/>
<dbReference type="PROSITE" id="PS50887">
    <property type="entry name" value="GGDEF"/>
    <property type="match status" value="1"/>
</dbReference>
<dbReference type="SUPFAM" id="SSF55073">
    <property type="entry name" value="Nucleotide cyclase"/>
    <property type="match status" value="1"/>
</dbReference>
<dbReference type="Proteomes" id="UP000267049">
    <property type="component" value="Unassembled WGS sequence"/>
</dbReference>
<gene>
    <name evidence="2" type="ORF">EER27_04650</name>
</gene>